<proteinExistence type="predicted"/>
<feature type="transmembrane region" description="Helical" evidence="5">
    <location>
        <begin position="138"/>
        <end position="163"/>
    </location>
</feature>
<comment type="subcellular location">
    <subcellularLocation>
        <location evidence="1">Membrane</location>
        <topology evidence="1">Multi-pass membrane protein</topology>
    </subcellularLocation>
</comment>
<keyword evidence="4 5" id="KW-0472">Membrane</keyword>
<evidence type="ECO:0000256" key="5">
    <source>
        <dbReference type="SAM" id="Phobius"/>
    </source>
</evidence>
<gene>
    <name evidence="7" type="ORF">ACFQE1_15440</name>
</gene>
<dbReference type="AlphaFoldDB" id="A0ABD5S2F0"/>
<evidence type="ECO:0000256" key="2">
    <source>
        <dbReference type="ARBA" id="ARBA00022692"/>
    </source>
</evidence>
<dbReference type="InterPro" id="IPR051784">
    <property type="entry name" value="Nod_factor_ABC_transporter"/>
</dbReference>
<dbReference type="PANTHER" id="PTHR43229:SF6">
    <property type="entry name" value="ABC-TYPE MULTIDRUG TRANSPORT SYSTEM, PERMEASE COMPONENT"/>
    <property type="match status" value="1"/>
</dbReference>
<protein>
    <submittedName>
        <fullName evidence="7">ABC transporter permease</fullName>
    </submittedName>
</protein>
<dbReference type="Proteomes" id="UP001596328">
    <property type="component" value="Unassembled WGS sequence"/>
</dbReference>
<evidence type="ECO:0000256" key="1">
    <source>
        <dbReference type="ARBA" id="ARBA00004141"/>
    </source>
</evidence>
<feature type="transmembrane region" description="Helical" evidence="5">
    <location>
        <begin position="55"/>
        <end position="75"/>
    </location>
</feature>
<keyword evidence="3 5" id="KW-1133">Transmembrane helix</keyword>
<name>A0ABD5S2F0_9EURY</name>
<evidence type="ECO:0000256" key="4">
    <source>
        <dbReference type="ARBA" id="ARBA00023136"/>
    </source>
</evidence>
<keyword evidence="8" id="KW-1185">Reference proteome</keyword>
<feature type="transmembrane region" description="Helical" evidence="5">
    <location>
        <begin position="222"/>
        <end position="243"/>
    </location>
</feature>
<dbReference type="Pfam" id="PF12698">
    <property type="entry name" value="ABC2_membrane_3"/>
    <property type="match status" value="1"/>
</dbReference>
<evidence type="ECO:0000313" key="7">
    <source>
        <dbReference type="EMBL" id="MFC6725734.1"/>
    </source>
</evidence>
<evidence type="ECO:0000313" key="8">
    <source>
        <dbReference type="Proteomes" id="UP001596328"/>
    </source>
</evidence>
<dbReference type="EMBL" id="JBHSWU010000676">
    <property type="protein sequence ID" value="MFC6725734.1"/>
    <property type="molecule type" value="Genomic_DNA"/>
</dbReference>
<feature type="transmembrane region" description="Helical" evidence="5">
    <location>
        <begin position="170"/>
        <end position="191"/>
    </location>
</feature>
<comment type="caution">
    <text evidence="7">The sequence shown here is derived from an EMBL/GenBank/DDBJ whole genome shotgun (WGS) entry which is preliminary data.</text>
</comment>
<feature type="transmembrane region" description="Helical" evidence="5">
    <location>
        <begin position="21"/>
        <end position="43"/>
    </location>
</feature>
<sequence length="256" mass="28172">MTTLRLFRAVFRKQLLLLVRYPVNTLSQLFGLYVFFVLLFYGGRAVGGAAFSESLGGLVVAFFLFTMSVVAYGGLSWDVTREAQWGTLEQLFMSPHGFRRVFAVKVAVNVLFSLLWGGTMLGLMLATTGRSLSVDLVTVIPLALLTLASAVGVGFAFGGLALVYKRIENVFNLVQFAFIGLIAAPLGQYPWLRWFPLAQGSGMLRRAMTEGYRLWEFDPPSVGVLLFTAAAYLLVGFALFALASRRARRLGVLGHY</sequence>
<feature type="domain" description="ABC-2 type transporter transmembrane" evidence="6">
    <location>
        <begin position="57"/>
        <end position="237"/>
    </location>
</feature>
<dbReference type="InterPro" id="IPR013525">
    <property type="entry name" value="ABC2_TM"/>
</dbReference>
<reference evidence="7 8" key="1">
    <citation type="journal article" date="2019" name="Int. J. Syst. Evol. Microbiol.">
        <title>The Global Catalogue of Microorganisms (GCM) 10K type strain sequencing project: providing services to taxonomists for standard genome sequencing and annotation.</title>
        <authorList>
            <consortium name="The Broad Institute Genomics Platform"/>
            <consortium name="The Broad Institute Genome Sequencing Center for Infectious Disease"/>
            <person name="Wu L."/>
            <person name="Ma J."/>
        </authorList>
    </citation>
    <scope>NUCLEOTIDE SEQUENCE [LARGE SCALE GENOMIC DNA]</scope>
    <source>
        <strain evidence="7 8">NBRC 111368</strain>
    </source>
</reference>
<dbReference type="GO" id="GO:0016020">
    <property type="term" value="C:membrane"/>
    <property type="evidence" value="ECO:0007669"/>
    <property type="project" value="UniProtKB-SubCell"/>
</dbReference>
<accession>A0ABD5S2F0</accession>
<dbReference type="PANTHER" id="PTHR43229">
    <property type="entry name" value="NODULATION PROTEIN J"/>
    <property type="match status" value="1"/>
</dbReference>
<evidence type="ECO:0000259" key="6">
    <source>
        <dbReference type="Pfam" id="PF12698"/>
    </source>
</evidence>
<keyword evidence="2 5" id="KW-0812">Transmembrane</keyword>
<organism evidence="7 8">
    <name type="scientific">Halobium palmae</name>
    <dbReference type="NCBI Taxonomy" id="1776492"/>
    <lineage>
        <taxon>Archaea</taxon>
        <taxon>Methanobacteriati</taxon>
        <taxon>Methanobacteriota</taxon>
        <taxon>Stenosarchaea group</taxon>
        <taxon>Halobacteria</taxon>
        <taxon>Halobacteriales</taxon>
        <taxon>Haloferacaceae</taxon>
        <taxon>Halobium</taxon>
    </lineage>
</organism>
<feature type="transmembrane region" description="Helical" evidence="5">
    <location>
        <begin position="102"/>
        <end position="126"/>
    </location>
</feature>
<evidence type="ECO:0000256" key="3">
    <source>
        <dbReference type="ARBA" id="ARBA00022989"/>
    </source>
</evidence>